<dbReference type="Pfam" id="PF07811">
    <property type="entry name" value="TadE"/>
    <property type="match status" value="1"/>
</dbReference>
<dbReference type="AlphaFoldDB" id="A0A031FKT9"/>
<keyword evidence="4" id="KW-1185">Reference proteome</keyword>
<dbReference type="eggNOG" id="ENOG5033A2X">
    <property type="taxonomic scope" value="Bacteria"/>
</dbReference>
<accession>A0A031FKT9</accession>
<dbReference type="RefSeq" id="WP_036313414.1">
    <property type="nucleotide sequence ID" value="NZ_JFYO01000011.1"/>
</dbReference>
<dbReference type="EMBL" id="JFYO01000011">
    <property type="protein sequence ID" value="EZP25188.1"/>
    <property type="molecule type" value="Genomic_DNA"/>
</dbReference>
<sequence length="112" mass="11356">MRRDERGSVAAEFAVTVPAVVLVIVMAVSALSVGGRQGRLEHAAAQAARLAAREEPADRVRAAATALASGASVTTRRDGDLVCVDLTAAAGVPLPLPKLRASSCALAAPEVD</sequence>
<keyword evidence="1" id="KW-1133">Transmembrane helix</keyword>
<keyword evidence="1" id="KW-0812">Transmembrane</keyword>
<feature type="domain" description="TadE-like" evidence="2">
    <location>
        <begin position="7"/>
        <end position="49"/>
    </location>
</feature>
<evidence type="ECO:0000313" key="3">
    <source>
        <dbReference type="EMBL" id="EZP25188.1"/>
    </source>
</evidence>
<keyword evidence="1" id="KW-0472">Membrane</keyword>
<dbReference type="PATRIC" id="fig|273677.3.peg.2611"/>
<comment type="caution">
    <text evidence="3">The sequence shown here is derived from an EMBL/GenBank/DDBJ whole genome shotgun (WGS) entry which is preliminary data.</text>
</comment>
<gene>
    <name evidence="3" type="ORF">BW34_02640</name>
</gene>
<name>A0A031FKT9_9MICO</name>
<evidence type="ECO:0000256" key="1">
    <source>
        <dbReference type="SAM" id="Phobius"/>
    </source>
</evidence>
<dbReference type="OrthoDB" id="5084004at2"/>
<protein>
    <submittedName>
        <fullName evidence="3">Flp pilus assembly protein TadG</fullName>
    </submittedName>
</protein>
<dbReference type="InterPro" id="IPR012495">
    <property type="entry name" value="TadE-like_dom"/>
</dbReference>
<evidence type="ECO:0000313" key="4">
    <source>
        <dbReference type="Proteomes" id="UP000024001"/>
    </source>
</evidence>
<dbReference type="InterPro" id="IPR049790">
    <property type="entry name" value="Rv3655c/TadE"/>
</dbReference>
<reference evidence="3 4" key="1">
    <citation type="submission" date="2014-03" db="EMBL/GenBank/DDBJ databases">
        <title>Draft Genome Sequences of 13 Willow Endophytes.</title>
        <authorList>
            <person name="Gan H.Y."/>
            <person name="Gan H.M."/>
            <person name="Savka M.A."/>
            <person name="Hudson A.O."/>
        </authorList>
    </citation>
    <scope>NUCLEOTIDE SEQUENCE [LARGE SCALE GENOMIC DNA]</scope>
    <source>
        <strain evidence="3 4">RIT293</strain>
    </source>
</reference>
<evidence type="ECO:0000259" key="2">
    <source>
        <dbReference type="Pfam" id="PF07811"/>
    </source>
</evidence>
<proteinExistence type="predicted"/>
<organism evidence="3 4">
    <name type="scientific">Microbacterium oleivorans</name>
    <dbReference type="NCBI Taxonomy" id="273677"/>
    <lineage>
        <taxon>Bacteria</taxon>
        <taxon>Bacillati</taxon>
        <taxon>Actinomycetota</taxon>
        <taxon>Actinomycetes</taxon>
        <taxon>Micrococcales</taxon>
        <taxon>Microbacteriaceae</taxon>
        <taxon>Microbacterium</taxon>
    </lineage>
</organism>
<dbReference type="NCBIfam" id="NF041390">
    <property type="entry name" value="TadE_Rv3655c"/>
    <property type="match status" value="1"/>
</dbReference>
<feature type="transmembrane region" description="Helical" evidence="1">
    <location>
        <begin position="13"/>
        <end position="33"/>
    </location>
</feature>
<dbReference type="Proteomes" id="UP000024001">
    <property type="component" value="Unassembled WGS sequence"/>
</dbReference>